<dbReference type="Pfam" id="PF06026">
    <property type="entry name" value="Rib_5-P_isom_A"/>
    <property type="match status" value="1"/>
</dbReference>
<dbReference type="SUPFAM" id="SSF100950">
    <property type="entry name" value="NagB/RpiA/CoA transferase-like"/>
    <property type="match status" value="1"/>
</dbReference>
<reference evidence="4 5" key="1">
    <citation type="submission" date="2019-02" db="EMBL/GenBank/DDBJ databases">
        <title>Deep-cultivation of Planctomycetes and their phenomic and genomic characterization uncovers novel biology.</title>
        <authorList>
            <person name="Wiegand S."/>
            <person name="Jogler M."/>
            <person name="Boedeker C."/>
            <person name="Pinto D."/>
            <person name="Vollmers J."/>
            <person name="Rivas-Marin E."/>
            <person name="Kohn T."/>
            <person name="Peeters S.H."/>
            <person name="Heuer A."/>
            <person name="Rast P."/>
            <person name="Oberbeckmann S."/>
            <person name="Bunk B."/>
            <person name="Jeske O."/>
            <person name="Meyerdierks A."/>
            <person name="Storesund J.E."/>
            <person name="Kallscheuer N."/>
            <person name="Luecker S."/>
            <person name="Lage O.M."/>
            <person name="Pohl T."/>
            <person name="Merkel B.J."/>
            <person name="Hornburger P."/>
            <person name="Mueller R.-W."/>
            <person name="Bruemmer F."/>
            <person name="Labrenz M."/>
            <person name="Spormann A.M."/>
            <person name="Op den Camp H."/>
            <person name="Overmann J."/>
            <person name="Amann R."/>
            <person name="Jetten M.S.M."/>
            <person name="Mascher T."/>
            <person name="Medema M.H."/>
            <person name="Devos D.P."/>
            <person name="Kaster A.-K."/>
            <person name="Ovreas L."/>
            <person name="Rohde M."/>
            <person name="Galperin M.Y."/>
            <person name="Jogler C."/>
        </authorList>
    </citation>
    <scope>NUCLEOTIDE SEQUENCE [LARGE SCALE GENOMIC DNA]</scope>
    <source>
        <strain evidence="4 5">ETA_A1</strain>
    </source>
</reference>
<dbReference type="EMBL" id="CP036273">
    <property type="protein sequence ID" value="QDU19378.1"/>
    <property type="molecule type" value="Genomic_DNA"/>
</dbReference>
<evidence type="ECO:0000256" key="1">
    <source>
        <dbReference type="ARBA" id="ARBA00004921"/>
    </source>
</evidence>
<proteinExistence type="predicted"/>
<keyword evidence="5" id="KW-1185">Reference proteome</keyword>
<dbReference type="CDD" id="cd01398">
    <property type="entry name" value="RPI_A"/>
    <property type="match status" value="1"/>
</dbReference>
<dbReference type="NCBIfam" id="TIGR00021">
    <property type="entry name" value="rpiA"/>
    <property type="match status" value="1"/>
</dbReference>
<dbReference type="GO" id="GO:0009052">
    <property type="term" value="P:pentose-phosphate shunt, non-oxidative branch"/>
    <property type="evidence" value="ECO:0007669"/>
    <property type="project" value="InterPro"/>
</dbReference>
<evidence type="ECO:0000313" key="5">
    <source>
        <dbReference type="Proteomes" id="UP000319576"/>
    </source>
</evidence>
<dbReference type="Proteomes" id="UP000319576">
    <property type="component" value="Chromosome"/>
</dbReference>
<dbReference type="SUPFAM" id="SSF75445">
    <property type="entry name" value="D-ribose-5-phosphate isomerase (RpiA), lid domain"/>
    <property type="match status" value="1"/>
</dbReference>
<dbReference type="NCBIfam" id="NF001924">
    <property type="entry name" value="PRK00702.1"/>
    <property type="match status" value="1"/>
</dbReference>
<dbReference type="PANTHER" id="PTHR43748">
    <property type="entry name" value="RIBOSE-5-PHOSPHATE ISOMERASE 3, CHLOROPLASTIC-RELATED"/>
    <property type="match status" value="1"/>
</dbReference>
<gene>
    <name evidence="4" type="primary">rpiA</name>
    <name evidence="4" type="ORF">ETAA1_13020</name>
</gene>
<dbReference type="AlphaFoldDB" id="A0A517XPE6"/>
<dbReference type="Gene3D" id="3.40.50.1360">
    <property type="match status" value="1"/>
</dbReference>
<dbReference type="InterPro" id="IPR050262">
    <property type="entry name" value="Ribose-5P_isomerase"/>
</dbReference>
<evidence type="ECO:0000256" key="3">
    <source>
        <dbReference type="NCBIfam" id="TIGR00021"/>
    </source>
</evidence>
<dbReference type="InterPro" id="IPR037171">
    <property type="entry name" value="NagB/RpiA_transferase-like"/>
</dbReference>
<dbReference type="KEGG" id="uli:ETAA1_13020"/>
<dbReference type="GO" id="GO:0004751">
    <property type="term" value="F:ribose-5-phosphate isomerase activity"/>
    <property type="evidence" value="ECO:0007669"/>
    <property type="project" value="UniProtKB-UniRule"/>
</dbReference>
<accession>A0A517XPE6</accession>
<dbReference type="InterPro" id="IPR004788">
    <property type="entry name" value="Ribose5P_isomerase_type_A"/>
</dbReference>
<protein>
    <recommendedName>
        <fullName evidence="3">Ribose 5-phosphate isomerase A</fullName>
        <ecNumber evidence="3">5.3.1.6</ecNumber>
    </recommendedName>
</protein>
<comment type="pathway">
    <text evidence="1">Carbohydrate degradation.</text>
</comment>
<sequence>MTNVEAALALVADGMTLGLGSGKASEKFIAALGDRVRAGLRVRGVPTSRGSAELAARVGVPLVELADGLPLDITFDGADEVDPQLNLLKGYGNALVREKVVAAASGRLVILVGPERSAEKLVPALGSRGKLPVEVVAFALPLVADRLARLGYPADPLRTPGGDVFLSDNGNPILHARVGPLADPGALDRALHAVPGVVDTGLFLGMAERVIVQHEDGRVETRTR</sequence>
<evidence type="ECO:0000313" key="4">
    <source>
        <dbReference type="EMBL" id="QDU19378.1"/>
    </source>
</evidence>
<evidence type="ECO:0000256" key="2">
    <source>
        <dbReference type="ARBA" id="ARBA00023235"/>
    </source>
</evidence>
<dbReference type="RefSeq" id="WP_238389385.1">
    <property type="nucleotide sequence ID" value="NZ_CP036273.1"/>
</dbReference>
<keyword evidence="2 4" id="KW-0413">Isomerase</keyword>
<dbReference type="EC" id="5.3.1.6" evidence="3"/>
<dbReference type="PANTHER" id="PTHR43748:SF3">
    <property type="entry name" value="RIBOSE-5-PHOSPHATE ISOMERASE 3, CHLOROPLASTIC-RELATED"/>
    <property type="match status" value="1"/>
</dbReference>
<dbReference type="Gene3D" id="3.30.70.260">
    <property type="match status" value="1"/>
</dbReference>
<organism evidence="4 5">
    <name type="scientific">Urbifossiella limnaea</name>
    <dbReference type="NCBI Taxonomy" id="2528023"/>
    <lineage>
        <taxon>Bacteria</taxon>
        <taxon>Pseudomonadati</taxon>
        <taxon>Planctomycetota</taxon>
        <taxon>Planctomycetia</taxon>
        <taxon>Gemmatales</taxon>
        <taxon>Gemmataceae</taxon>
        <taxon>Urbifossiella</taxon>
    </lineage>
</organism>
<name>A0A517XPE6_9BACT</name>